<dbReference type="RefSeq" id="WP_184938555.1">
    <property type="nucleotide sequence ID" value="NZ_BAAAWZ010000001.1"/>
</dbReference>
<evidence type="ECO:0000256" key="3">
    <source>
        <dbReference type="ARBA" id="ARBA00005081"/>
    </source>
</evidence>
<dbReference type="InterPro" id="IPR007260">
    <property type="entry name" value="NanE"/>
</dbReference>
<dbReference type="UniPathway" id="UPA00629">
    <property type="reaction ID" value="UER00682"/>
</dbReference>
<comment type="catalytic activity">
    <reaction evidence="1 7">
        <text>an N-acyl-D-glucosamine 6-phosphate = an N-acyl-D-mannosamine 6-phosphate</text>
        <dbReference type="Rhea" id="RHEA:23932"/>
        <dbReference type="ChEBI" id="CHEBI:57599"/>
        <dbReference type="ChEBI" id="CHEBI:57666"/>
        <dbReference type="EC" id="5.1.3.9"/>
    </reaction>
</comment>
<dbReference type="InterPro" id="IPR011060">
    <property type="entry name" value="RibuloseP-bd_barrel"/>
</dbReference>
<gene>
    <name evidence="7" type="primary">nanE</name>
    <name evidence="8" type="ORF">FHS22_000838</name>
</gene>
<evidence type="ECO:0000313" key="8">
    <source>
        <dbReference type="EMBL" id="MBB5961581.1"/>
    </source>
</evidence>
<dbReference type="NCBIfam" id="NF002231">
    <property type="entry name" value="PRK01130.1"/>
    <property type="match status" value="1"/>
</dbReference>
<dbReference type="Pfam" id="PF04131">
    <property type="entry name" value="NanE"/>
    <property type="match status" value="1"/>
</dbReference>
<accession>A0A841CUQ8</accession>
<evidence type="ECO:0000256" key="4">
    <source>
        <dbReference type="ARBA" id="ARBA00007439"/>
    </source>
</evidence>
<dbReference type="Proteomes" id="UP000562352">
    <property type="component" value="Unassembled WGS sequence"/>
</dbReference>
<dbReference type="HAMAP" id="MF_01235">
    <property type="entry name" value="ManNAc6P_epimer"/>
    <property type="match status" value="1"/>
</dbReference>
<comment type="pathway">
    <text evidence="3 7">Amino-sugar metabolism; N-acetylneuraminate degradation; D-fructose 6-phosphate from N-acetylneuraminate: step 3/5.</text>
</comment>
<dbReference type="GO" id="GO:0047465">
    <property type="term" value="F:N-acylglucosamine-6-phosphate 2-epimerase activity"/>
    <property type="evidence" value="ECO:0007669"/>
    <property type="project" value="UniProtKB-EC"/>
</dbReference>
<comment type="similarity">
    <text evidence="4 7">Belongs to the NanE family.</text>
</comment>
<comment type="caution">
    <text evidence="8">The sequence shown here is derived from an EMBL/GenBank/DDBJ whole genome shotgun (WGS) entry which is preliminary data.</text>
</comment>
<reference evidence="8 9" key="1">
    <citation type="submission" date="2020-08" db="EMBL/GenBank/DDBJ databases">
        <title>Genomic Encyclopedia of Type Strains, Phase III (KMG-III): the genomes of soil and plant-associated and newly described type strains.</title>
        <authorList>
            <person name="Whitman W."/>
        </authorList>
    </citation>
    <scope>NUCLEOTIDE SEQUENCE [LARGE SCALE GENOMIC DNA]</scope>
    <source>
        <strain evidence="8 9">CECT 3303</strain>
    </source>
</reference>
<keyword evidence="6 7" id="KW-0119">Carbohydrate metabolism</keyword>
<name>A0A841CUQ8_PLAVE</name>
<dbReference type="InterPro" id="IPR013785">
    <property type="entry name" value="Aldolase_TIM"/>
</dbReference>
<keyword evidence="9" id="KW-1185">Reference proteome</keyword>
<dbReference type="GO" id="GO:0006053">
    <property type="term" value="P:N-acetylmannosamine catabolic process"/>
    <property type="evidence" value="ECO:0007669"/>
    <property type="project" value="TreeGrafter"/>
</dbReference>
<organism evidence="8 9">
    <name type="scientific">Planomonospora venezuelensis</name>
    <dbReference type="NCBI Taxonomy" id="1999"/>
    <lineage>
        <taxon>Bacteria</taxon>
        <taxon>Bacillati</taxon>
        <taxon>Actinomycetota</taxon>
        <taxon>Actinomycetes</taxon>
        <taxon>Streptosporangiales</taxon>
        <taxon>Streptosporangiaceae</taxon>
        <taxon>Planomonospora</taxon>
    </lineage>
</organism>
<comment type="function">
    <text evidence="2 7">Converts N-acetylmannosamine-6-phosphate (ManNAc-6-P) to N-acetylglucosamine-6-phosphate (GlcNAc-6-P).</text>
</comment>
<sequence>MNPLLAALRGRLVVSCQAYPGEPMRDPETMRRVAQAVAIGGAAGIRAQGLEDLRLIRAALDLPLIGLWKDGDGDVFITPTLEHALAVAGTGADVVALDGTGRPRPDRRTLAETVRAVHERTGRPVMADVSTYEEGVAAAEAGADVVGTTLAGYTPYSRVGPGPDLDLVARLSADLPVPVIAEGRIHSPEQAAEALRRGAHAVVVGTAITHPATITRWFTEAVAQDARSG</sequence>
<evidence type="ECO:0000313" key="9">
    <source>
        <dbReference type="Proteomes" id="UP000562352"/>
    </source>
</evidence>
<protein>
    <recommendedName>
        <fullName evidence="7">Putative N-acetylmannosamine-6-phosphate 2-epimerase</fullName>
        <ecNumber evidence="7">5.1.3.9</ecNumber>
    </recommendedName>
    <alternativeName>
        <fullName evidence="7">ManNAc-6-P epimerase</fullName>
    </alternativeName>
</protein>
<dbReference type="GO" id="GO:0005829">
    <property type="term" value="C:cytosol"/>
    <property type="evidence" value="ECO:0007669"/>
    <property type="project" value="TreeGrafter"/>
</dbReference>
<proteinExistence type="inferred from homology"/>
<dbReference type="Gene3D" id="3.20.20.70">
    <property type="entry name" value="Aldolase class I"/>
    <property type="match status" value="1"/>
</dbReference>
<dbReference type="SUPFAM" id="SSF51366">
    <property type="entry name" value="Ribulose-phoshate binding barrel"/>
    <property type="match status" value="1"/>
</dbReference>
<evidence type="ECO:0000256" key="6">
    <source>
        <dbReference type="ARBA" id="ARBA00023277"/>
    </source>
</evidence>
<evidence type="ECO:0000256" key="5">
    <source>
        <dbReference type="ARBA" id="ARBA00023235"/>
    </source>
</evidence>
<evidence type="ECO:0000256" key="7">
    <source>
        <dbReference type="HAMAP-Rule" id="MF_01235"/>
    </source>
</evidence>
<evidence type="ECO:0000256" key="1">
    <source>
        <dbReference type="ARBA" id="ARBA00000056"/>
    </source>
</evidence>
<dbReference type="CDD" id="cd04729">
    <property type="entry name" value="NanE"/>
    <property type="match status" value="1"/>
</dbReference>
<dbReference type="EMBL" id="JACHJJ010000002">
    <property type="protein sequence ID" value="MBB5961581.1"/>
    <property type="molecule type" value="Genomic_DNA"/>
</dbReference>
<dbReference type="AlphaFoldDB" id="A0A841CUQ8"/>
<dbReference type="GO" id="GO:0005975">
    <property type="term" value="P:carbohydrate metabolic process"/>
    <property type="evidence" value="ECO:0007669"/>
    <property type="project" value="UniProtKB-UniRule"/>
</dbReference>
<dbReference type="PANTHER" id="PTHR36204:SF1">
    <property type="entry name" value="N-ACETYLMANNOSAMINE-6-PHOSPHATE 2-EPIMERASE-RELATED"/>
    <property type="match status" value="1"/>
</dbReference>
<dbReference type="EC" id="5.1.3.9" evidence="7"/>
<dbReference type="PANTHER" id="PTHR36204">
    <property type="entry name" value="N-ACETYLMANNOSAMINE-6-PHOSPHATE 2-EPIMERASE-RELATED"/>
    <property type="match status" value="1"/>
</dbReference>
<keyword evidence="5 7" id="KW-0413">Isomerase</keyword>
<evidence type="ECO:0000256" key="2">
    <source>
        <dbReference type="ARBA" id="ARBA00002147"/>
    </source>
</evidence>
<dbReference type="GO" id="GO:0019262">
    <property type="term" value="P:N-acetylneuraminate catabolic process"/>
    <property type="evidence" value="ECO:0007669"/>
    <property type="project" value="UniProtKB-UniRule"/>
</dbReference>